<keyword evidence="3" id="KW-1185">Reference proteome</keyword>
<feature type="compositionally biased region" description="Basic and acidic residues" evidence="1">
    <location>
        <begin position="58"/>
        <end position="76"/>
    </location>
</feature>
<reference evidence="2" key="1">
    <citation type="submission" date="2018-11" db="EMBL/GenBank/DDBJ databases">
        <authorList>
            <consortium name="Pathogen Informatics"/>
        </authorList>
    </citation>
    <scope>NUCLEOTIDE SEQUENCE</scope>
</reference>
<feature type="compositionally biased region" description="Basic and acidic residues" evidence="1">
    <location>
        <begin position="1"/>
        <end position="18"/>
    </location>
</feature>
<comment type="caution">
    <text evidence="2">The sequence shown here is derived from an EMBL/GenBank/DDBJ whole genome shotgun (WGS) entry which is preliminary data.</text>
</comment>
<proteinExistence type="predicted"/>
<dbReference type="AlphaFoldDB" id="A0A3S5FDF3"/>
<accession>A0A3S5FDF3</accession>
<evidence type="ECO:0000313" key="2">
    <source>
        <dbReference type="EMBL" id="VEL18461.1"/>
    </source>
</evidence>
<organism evidence="2 3">
    <name type="scientific">Protopolystoma xenopodis</name>
    <dbReference type="NCBI Taxonomy" id="117903"/>
    <lineage>
        <taxon>Eukaryota</taxon>
        <taxon>Metazoa</taxon>
        <taxon>Spiralia</taxon>
        <taxon>Lophotrochozoa</taxon>
        <taxon>Platyhelminthes</taxon>
        <taxon>Monogenea</taxon>
        <taxon>Polyopisthocotylea</taxon>
        <taxon>Polystomatidea</taxon>
        <taxon>Polystomatidae</taxon>
        <taxon>Protopolystoma</taxon>
    </lineage>
</organism>
<sequence>MASGRSDEFAGIKNKYEPKQATSDVSGRRAMAPCLLHCMLPLCGCVEGLWTSGRKWRNQQDTERPGRREEAPESRSRHAIAVTRQLDKNKITPICSFSQS</sequence>
<name>A0A3S5FDF3_9PLAT</name>
<gene>
    <name evidence="2" type="ORF">PXEA_LOCUS11901</name>
</gene>
<feature type="region of interest" description="Disordered" evidence="1">
    <location>
        <begin position="1"/>
        <end position="26"/>
    </location>
</feature>
<dbReference type="EMBL" id="CAAALY010037137">
    <property type="protein sequence ID" value="VEL18461.1"/>
    <property type="molecule type" value="Genomic_DNA"/>
</dbReference>
<dbReference type="Proteomes" id="UP000784294">
    <property type="component" value="Unassembled WGS sequence"/>
</dbReference>
<evidence type="ECO:0000313" key="3">
    <source>
        <dbReference type="Proteomes" id="UP000784294"/>
    </source>
</evidence>
<feature type="region of interest" description="Disordered" evidence="1">
    <location>
        <begin position="56"/>
        <end position="83"/>
    </location>
</feature>
<evidence type="ECO:0000256" key="1">
    <source>
        <dbReference type="SAM" id="MobiDB-lite"/>
    </source>
</evidence>
<protein>
    <submittedName>
        <fullName evidence="2">Uncharacterized protein</fullName>
    </submittedName>
</protein>